<dbReference type="Pfam" id="PF00632">
    <property type="entry name" value="HECT"/>
    <property type="match status" value="1"/>
</dbReference>
<accession>A0A9D4MNA2</accession>
<evidence type="ECO:0000313" key="3">
    <source>
        <dbReference type="Proteomes" id="UP000828390"/>
    </source>
</evidence>
<comment type="caution">
    <text evidence="2">The sequence shown here is derived from an EMBL/GenBank/DDBJ whole genome shotgun (WGS) entry which is preliminary data.</text>
</comment>
<organism evidence="2 3">
    <name type="scientific">Dreissena polymorpha</name>
    <name type="common">Zebra mussel</name>
    <name type="synonym">Mytilus polymorpha</name>
    <dbReference type="NCBI Taxonomy" id="45954"/>
    <lineage>
        <taxon>Eukaryota</taxon>
        <taxon>Metazoa</taxon>
        <taxon>Spiralia</taxon>
        <taxon>Lophotrochozoa</taxon>
        <taxon>Mollusca</taxon>
        <taxon>Bivalvia</taxon>
        <taxon>Autobranchia</taxon>
        <taxon>Heteroconchia</taxon>
        <taxon>Euheterodonta</taxon>
        <taxon>Imparidentia</taxon>
        <taxon>Neoheterodontei</taxon>
        <taxon>Myida</taxon>
        <taxon>Dreissenoidea</taxon>
        <taxon>Dreissenidae</taxon>
        <taxon>Dreissena</taxon>
    </lineage>
</organism>
<keyword evidence="3" id="KW-1185">Reference proteome</keyword>
<feature type="domain" description="HECT" evidence="1">
    <location>
        <begin position="40"/>
        <end position="103"/>
    </location>
</feature>
<protein>
    <recommendedName>
        <fullName evidence="1">HECT domain-containing protein</fullName>
    </recommendedName>
</protein>
<dbReference type="EMBL" id="JAIWYP010000001">
    <property type="protein sequence ID" value="KAH3880777.1"/>
    <property type="molecule type" value="Genomic_DNA"/>
</dbReference>
<dbReference type="Proteomes" id="UP000828390">
    <property type="component" value="Unassembled WGS sequence"/>
</dbReference>
<evidence type="ECO:0000313" key="2">
    <source>
        <dbReference type="EMBL" id="KAH3880777.1"/>
    </source>
</evidence>
<proteinExistence type="predicted"/>
<evidence type="ECO:0000259" key="1">
    <source>
        <dbReference type="Pfam" id="PF00632"/>
    </source>
</evidence>
<reference evidence="2" key="2">
    <citation type="submission" date="2020-11" db="EMBL/GenBank/DDBJ databases">
        <authorList>
            <person name="McCartney M.A."/>
            <person name="Auch B."/>
            <person name="Kono T."/>
            <person name="Mallez S."/>
            <person name="Becker A."/>
            <person name="Gohl D.M."/>
            <person name="Silverstein K.A.T."/>
            <person name="Koren S."/>
            <person name="Bechman K.B."/>
            <person name="Herman A."/>
            <person name="Abrahante J.E."/>
            <person name="Garbe J."/>
        </authorList>
    </citation>
    <scope>NUCLEOTIDE SEQUENCE</scope>
    <source>
        <strain evidence="2">Duluth1</strain>
        <tissue evidence="2">Whole animal</tissue>
    </source>
</reference>
<name>A0A9D4MNA2_DREPO</name>
<sequence>MDDVCGMWGMVTKHASVFQPLFCNLPKPLMKQEMDRIIRYDFSELRSNARTSEDETVYACELFLQDIEDGIVPTTRAELLSFISGAASIPSLGFQKLIEIHFYMQED</sequence>
<reference evidence="2" key="1">
    <citation type="journal article" date="2019" name="bioRxiv">
        <title>The Genome of the Zebra Mussel, Dreissena polymorpha: A Resource for Invasive Species Research.</title>
        <authorList>
            <person name="McCartney M.A."/>
            <person name="Auch B."/>
            <person name="Kono T."/>
            <person name="Mallez S."/>
            <person name="Zhang Y."/>
            <person name="Obille A."/>
            <person name="Becker A."/>
            <person name="Abrahante J.E."/>
            <person name="Garbe J."/>
            <person name="Badalamenti J.P."/>
            <person name="Herman A."/>
            <person name="Mangelson H."/>
            <person name="Liachko I."/>
            <person name="Sullivan S."/>
            <person name="Sone E.D."/>
            <person name="Koren S."/>
            <person name="Silverstein K.A.T."/>
            <person name="Beckman K.B."/>
            <person name="Gohl D.M."/>
        </authorList>
    </citation>
    <scope>NUCLEOTIDE SEQUENCE</scope>
    <source>
        <strain evidence="2">Duluth1</strain>
        <tissue evidence="2">Whole animal</tissue>
    </source>
</reference>
<dbReference type="GO" id="GO:0004842">
    <property type="term" value="F:ubiquitin-protein transferase activity"/>
    <property type="evidence" value="ECO:0007669"/>
    <property type="project" value="InterPro"/>
</dbReference>
<gene>
    <name evidence="2" type="ORF">DPMN_004698</name>
</gene>
<dbReference type="AlphaFoldDB" id="A0A9D4MNA2"/>
<dbReference type="InterPro" id="IPR000569">
    <property type="entry name" value="HECT_dom"/>
</dbReference>